<keyword evidence="1" id="KW-0597">Phosphoprotein</keyword>
<proteinExistence type="inferred from homology"/>
<dbReference type="InterPro" id="IPR051813">
    <property type="entry name" value="HepT_RNase_toxin"/>
</dbReference>
<evidence type="ECO:0000313" key="7">
    <source>
        <dbReference type="EMBL" id="MFG3817895.1"/>
    </source>
</evidence>
<dbReference type="RefSeq" id="WP_393012590.1">
    <property type="nucleotide sequence ID" value="NZ_JAZAQF010000059.1"/>
</dbReference>
<evidence type="ECO:0000256" key="6">
    <source>
        <dbReference type="ARBA" id="ARBA00024207"/>
    </source>
</evidence>
<dbReference type="PANTHER" id="PTHR34139">
    <property type="entry name" value="UPF0331 PROTEIN MJ0127"/>
    <property type="match status" value="1"/>
</dbReference>
<organism evidence="7 8">
    <name type="scientific">Limnothrix redekei LRLZ20PSL1</name>
    <dbReference type="NCBI Taxonomy" id="3112953"/>
    <lineage>
        <taxon>Bacteria</taxon>
        <taxon>Bacillati</taxon>
        <taxon>Cyanobacteriota</taxon>
        <taxon>Cyanophyceae</taxon>
        <taxon>Pseudanabaenales</taxon>
        <taxon>Pseudanabaenaceae</taxon>
        <taxon>Limnothrix</taxon>
    </lineage>
</organism>
<evidence type="ECO:0000256" key="2">
    <source>
        <dbReference type="ARBA" id="ARBA00022649"/>
    </source>
</evidence>
<dbReference type="InterPro" id="IPR037038">
    <property type="entry name" value="HepT-like_sf"/>
</dbReference>
<accession>A0ABW7CCL3</accession>
<evidence type="ECO:0000313" key="8">
    <source>
        <dbReference type="Proteomes" id="UP001604335"/>
    </source>
</evidence>
<keyword evidence="2" id="KW-1277">Toxin-antitoxin system</keyword>
<name>A0ABW7CCL3_9CYAN</name>
<evidence type="ECO:0000256" key="1">
    <source>
        <dbReference type="ARBA" id="ARBA00022553"/>
    </source>
</evidence>
<evidence type="ECO:0000256" key="3">
    <source>
        <dbReference type="ARBA" id="ARBA00022722"/>
    </source>
</evidence>
<gene>
    <name evidence="7" type="ORF">VPK24_09635</name>
</gene>
<keyword evidence="5" id="KW-0378">Hydrolase</keyword>
<evidence type="ECO:0000256" key="4">
    <source>
        <dbReference type="ARBA" id="ARBA00022741"/>
    </source>
</evidence>
<keyword evidence="8" id="KW-1185">Reference proteome</keyword>
<reference evidence="8" key="1">
    <citation type="journal article" date="2024" name="Algal Res.">
        <title>Biochemical, toxicological and genomic investigation of a high-biomass producing Limnothrix strain isolated from Italian shallow drinking water reservoir.</title>
        <authorList>
            <person name="Simonazzi M."/>
            <person name="Shishido T.K."/>
            <person name="Delbaje E."/>
            <person name="Wahlsten M."/>
            <person name="Fewer D.P."/>
            <person name="Sivonen K."/>
            <person name="Pezzolesi L."/>
            <person name="Pistocchi R."/>
        </authorList>
    </citation>
    <scope>NUCLEOTIDE SEQUENCE [LARGE SCALE GENOMIC DNA]</scope>
    <source>
        <strain evidence="8">LRLZ20PSL1</strain>
    </source>
</reference>
<dbReference type="Proteomes" id="UP001604335">
    <property type="component" value="Unassembled WGS sequence"/>
</dbReference>
<dbReference type="EMBL" id="JAZAQF010000059">
    <property type="protein sequence ID" value="MFG3817895.1"/>
    <property type="molecule type" value="Genomic_DNA"/>
</dbReference>
<comment type="caution">
    <text evidence="7">The sequence shown here is derived from an EMBL/GenBank/DDBJ whole genome shotgun (WGS) entry which is preliminary data.</text>
</comment>
<sequence length="113" mass="13119">MKRDKQTLVDIFTATQQALLYAQGIDQDSLKQDDEKQAAILYRLIVIGEATKRLSNEFRSQYPTIPWRQMAGLRDVMIHDYDELDLDILWNVIHINLPDICSKIQAILESLDD</sequence>
<dbReference type="PANTHER" id="PTHR34139:SF1">
    <property type="entry name" value="RNASE MJ1380-RELATED"/>
    <property type="match status" value="1"/>
</dbReference>
<evidence type="ECO:0000256" key="5">
    <source>
        <dbReference type="ARBA" id="ARBA00022801"/>
    </source>
</evidence>
<keyword evidence="3" id="KW-0540">Nuclease</keyword>
<comment type="similarity">
    <text evidence="6">Belongs to the HepT RNase toxin family.</text>
</comment>
<keyword evidence="4" id="KW-0547">Nucleotide-binding</keyword>
<dbReference type="InterPro" id="IPR008201">
    <property type="entry name" value="HepT-like"/>
</dbReference>
<protein>
    <submittedName>
        <fullName evidence="7">DUF86 domain-containing protein</fullName>
    </submittedName>
</protein>
<dbReference type="Gene3D" id="1.20.120.580">
    <property type="entry name" value="bsu32300-like"/>
    <property type="match status" value="1"/>
</dbReference>
<dbReference type="Pfam" id="PF01934">
    <property type="entry name" value="HepT-like"/>
    <property type="match status" value="1"/>
</dbReference>